<name>A0A6G1I386_9PEZI</name>
<evidence type="ECO:0000256" key="2">
    <source>
        <dbReference type="ARBA" id="ARBA00009322"/>
    </source>
</evidence>
<evidence type="ECO:0000256" key="7">
    <source>
        <dbReference type="SAM" id="MobiDB-lite"/>
    </source>
</evidence>
<evidence type="ECO:0000256" key="3">
    <source>
        <dbReference type="ARBA" id="ARBA00013287"/>
    </source>
</evidence>
<keyword evidence="5 6" id="KW-0496">Mitochondrion</keyword>
<dbReference type="Pfam" id="PF01987">
    <property type="entry name" value="AIM24"/>
    <property type="match status" value="1"/>
</dbReference>
<evidence type="ECO:0000256" key="5">
    <source>
        <dbReference type="ARBA" id="ARBA00023128"/>
    </source>
</evidence>
<dbReference type="PANTHER" id="PTHR36959">
    <property type="entry name" value="ALTERED INHERITANCE OF MITOCHONDRIA PROTEIN 24, MITOCHONDRIAL"/>
    <property type="match status" value="1"/>
</dbReference>
<dbReference type="FunFam" id="3.60.160.10:FF:000001">
    <property type="entry name" value="Altered inheritance of mitochondria protein 24, mitochondrial"/>
    <property type="match status" value="1"/>
</dbReference>
<evidence type="ECO:0000313" key="9">
    <source>
        <dbReference type="Proteomes" id="UP000799640"/>
    </source>
</evidence>
<gene>
    <name evidence="8" type="ORF">EJ06DRAFT_528736</name>
</gene>
<feature type="region of interest" description="Disordered" evidence="7">
    <location>
        <begin position="342"/>
        <end position="364"/>
    </location>
</feature>
<evidence type="ECO:0000256" key="6">
    <source>
        <dbReference type="RuleBase" id="RU363045"/>
    </source>
</evidence>
<evidence type="ECO:0000313" key="8">
    <source>
        <dbReference type="EMBL" id="KAF2402641.1"/>
    </source>
</evidence>
<protein>
    <recommendedName>
        <fullName evidence="3 6">Altered inheritance of mitochondria protein 24, mitochondrial</fullName>
    </recommendedName>
</protein>
<accession>A0A6G1I386</accession>
<keyword evidence="4" id="KW-0809">Transit peptide</keyword>
<dbReference type="EMBL" id="ML996691">
    <property type="protein sequence ID" value="KAF2402641.1"/>
    <property type="molecule type" value="Genomic_DNA"/>
</dbReference>
<dbReference type="InterPro" id="IPR002838">
    <property type="entry name" value="AIM24"/>
</dbReference>
<evidence type="ECO:0000256" key="4">
    <source>
        <dbReference type="ARBA" id="ARBA00022946"/>
    </source>
</evidence>
<organism evidence="8 9">
    <name type="scientific">Trichodelitschia bisporula</name>
    <dbReference type="NCBI Taxonomy" id="703511"/>
    <lineage>
        <taxon>Eukaryota</taxon>
        <taxon>Fungi</taxon>
        <taxon>Dikarya</taxon>
        <taxon>Ascomycota</taxon>
        <taxon>Pezizomycotina</taxon>
        <taxon>Dothideomycetes</taxon>
        <taxon>Dothideomycetes incertae sedis</taxon>
        <taxon>Phaeotrichales</taxon>
        <taxon>Phaeotrichaceae</taxon>
        <taxon>Trichodelitschia</taxon>
    </lineage>
</organism>
<sequence length="377" mass="41175">MRPSRLNAARTADLWTACHRRPAQSSIPRAALLARRGLRIYATPSSSAPAVGEVEADPDLSQQQPDARFEVLGAPFSLLSVSLSASQNLYTRRGTLVSVSGKAENTVSTLSVLSPFTRGVLGVPFLYQRITSTSPITALIATKSPATSFATVHLDGRVDWILAQRSALLAWTGHGLTVRPSINPKLSIAHWGNSYISGRGLIGLVGKGQIYQISLKAGEEYVVHPSHVVAYSKTQQPPVPYRFMSSTFRFQIPSLSPVLPNTRFFNELRKSQGWKVAADLLFKLRTWARRSIWGDRLFLHFQGPTTVLLQSRGSRIFDSLSNREINEIADVPAGTVQEVLDKPAETPSVKSEPPPPATAVKFATVGQDKVEIKDRGA</sequence>
<dbReference type="OrthoDB" id="5295771at2759"/>
<dbReference type="PANTHER" id="PTHR36959:SF2">
    <property type="entry name" value="ALTERED INHERITANCE OF MITOCHONDRIA PROTEIN 24, MITOCHONDRIAL"/>
    <property type="match status" value="1"/>
</dbReference>
<proteinExistence type="inferred from homology"/>
<comment type="subcellular location">
    <subcellularLocation>
        <location evidence="1 6">Mitochondrion</location>
    </subcellularLocation>
</comment>
<dbReference type="InterPro" id="IPR016031">
    <property type="entry name" value="Trp_RNA-bd_attenuator-like_dom"/>
</dbReference>
<dbReference type="GO" id="GO:0007007">
    <property type="term" value="P:inner mitochondrial membrane organization"/>
    <property type="evidence" value="ECO:0007669"/>
    <property type="project" value="TreeGrafter"/>
</dbReference>
<dbReference type="SUPFAM" id="SSF51219">
    <property type="entry name" value="TRAP-like"/>
    <property type="match status" value="1"/>
</dbReference>
<dbReference type="InterPro" id="IPR036983">
    <property type="entry name" value="AIM24_sf"/>
</dbReference>
<evidence type="ECO:0000256" key="1">
    <source>
        <dbReference type="ARBA" id="ARBA00004173"/>
    </source>
</evidence>
<keyword evidence="9" id="KW-1185">Reference proteome</keyword>
<dbReference type="Gene3D" id="3.60.160.10">
    <property type="entry name" value="Mitochondrial biogenesis AIM24"/>
    <property type="match status" value="1"/>
</dbReference>
<dbReference type="AlphaFoldDB" id="A0A6G1I386"/>
<dbReference type="GO" id="GO:0005743">
    <property type="term" value="C:mitochondrial inner membrane"/>
    <property type="evidence" value="ECO:0007669"/>
    <property type="project" value="TreeGrafter"/>
</dbReference>
<dbReference type="Proteomes" id="UP000799640">
    <property type="component" value="Unassembled WGS sequence"/>
</dbReference>
<reference evidence="8" key="1">
    <citation type="journal article" date="2020" name="Stud. Mycol.">
        <title>101 Dothideomycetes genomes: a test case for predicting lifestyles and emergence of pathogens.</title>
        <authorList>
            <person name="Haridas S."/>
            <person name="Albert R."/>
            <person name="Binder M."/>
            <person name="Bloem J."/>
            <person name="Labutti K."/>
            <person name="Salamov A."/>
            <person name="Andreopoulos B."/>
            <person name="Baker S."/>
            <person name="Barry K."/>
            <person name="Bills G."/>
            <person name="Bluhm B."/>
            <person name="Cannon C."/>
            <person name="Castanera R."/>
            <person name="Culley D."/>
            <person name="Daum C."/>
            <person name="Ezra D."/>
            <person name="Gonzalez J."/>
            <person name="Henrissat B."/>
            <person name="Kuo A."/>
            <person name="Liang C."/>
            <person name="Lipzen A."/>
            <person name="Lutzoni F."/>
            <person name="Magnuson J."/>
            <person name="Mondo S."/>
            <person name="Nolan M."/>
            <person name="Ohm R."/>
            <person name="Pangilinan J."/>
            <person name="Park H.-J."/>
            <person name="Ramirez L."/>
            <person name="Alfaro M."/>
            <person name="Sun H."/>
            <person name="Tritt A."/>
            <person name="Yoshinaga Y."/>
            <person name="Zwiers L.-H."/>
            <person name="Turgeon B."/>
            <person name="Goodwin S."/>
            <person name="Spatafora J."/>
            <person name="Crous P."/>
            <person name="Grigoriev I."/>
        </authorList>
    </citation>
    <scope>NUCLEOTIDE SEQUENCE</scope>
    <source>
        <strain evidence="8">CBS 262.69</strain>
    </source>
</reference>
<comment type="similarity">
    <text evidence="2 6">Belongs to the AIM24 family.</text>
</comment>